<evidence type="ECO:0000313" key="2">
    <source>
        <dbReference type="EMBL" id="KAG8458210.1"/>
    </source>
</evidence>
<name>A0A8J6C5K2_DIALT</name>
<dbReference type="EMBL" id="JAGTXO010000055">
    <property type="protein sequence ID" value="KAG8458210.1"/>
    <property type="molecule type" value="Genomic_DNA"/>
</dbReference>
<feature type="region of interest" description="Disordered" evidence="1">
    <location>
        <begin position="1"/>
        <end position="42"/>
    </location>
</feature>
<evidence type="ECO:0000256" key="1">
    <source>
        <dbReference type="SAM" id="MobiDB-lite"/>
    </source>
</evidence>
<organism evidence="2 3">
    <name type="scientific">Diacronema lutheri</name>
    <name type="common">Unicellular marine alga</name>
    <name type="synonym">Monochrysis lutheri</name>
    <dbReference type="NCBI Taxonomy" id="2081491"/>
    <lineage>
        <taxon>Eukaryota</taxon>
        <taxon>Haptista</taxon>
        <taxon>Haptophyta</taxon>
        <taxon>Pavlovophyceae</taxon>
        <taxon>Pavlovales</taxon>
        <taxon>Pavlovaceae</taxon>
        <taxon>Diacronema</taxon>
    </lineage>
</organism>
<dbReference type="Proteomes" id="UP000751190">
    <property type="component" value="Unassembled WGS sequence"/>
</dbReference>
<gene>
    <name evidence="2" type="ORF">KFE25_001502</name>
</gene>
<accession>A0A8J6C5K2</accession>
<keyword evidence="3" id="KW-1185">Reference proteome</keyword>
<comment type="caution">
    <text evidence="2">The sequence shown here is derived from an EMBL/GenBank/DDBJ whole genome shotgun (WGS) entry which is preliminary data.</text>
</comment>
<dbReference type="AlphaFoldDB" id="A0A8J6C5K2"/>
<reference evidence="2" key="1">
    <citation type="submission" date="2021-05" db="EMBL/GenBank/DDBJ databases">
        <title>The genome of the haptophyte Pavlova lutheri (Diacronema luteri, Pavlovales) - a model for lipid biosynthesis in eukaryotic algae.</title>
        <authorList>
            <person name="Hulatt C.J."/>
            <person name="Posewitz M.C."/>
        </authorList>
    </citation>
    <scope>NUCLEOTIDE SEQUENCE</scope>
    <source>
        <strain evidence="2">NIVA-4/92</strain>
    </source>
</reference>
<protein>
    <submittedName>
        <fullName evidence="2">Uncharacterized protein</fullName>
    </submittedName>
</protein>
<evidence type="ECO:0000313" key="3">
    <source>
        <dbReference type="Proteomes" id="UP000751190"/>
    </source>
</evidence>
<proteinExistence type="predicted"/>
<sequence length="213" mass="23062">MSTFALQGHRPTSGARTPRRPTSARMPRARDAPEAPPPADDKPWVFGIDRALTSADMSAMGFTRVLVFDADGWVDEAAAAEVVSDAFRLPEPLRSLGLAERPALMRAMHAAFSGCASGGDLLVVIRTERLIDLEDGSADSERCYTCVGRVVDAIARAWEAANDAGDRTLAAVIVVLEMFPKRRVEPVWGEPADAERPAHTVVALEDDLSNFFE</sequence>
<feature type="compositionally biased region" description="Basic and acidic residues" evidence="1">
    <location>
        <begin position="28"/>
        <end position="42"/>
    </location>
</feature>